<comment type="caution">
    <text evidence="1">The sequence shown here is derived from an EMBL/GenBank/DDBJ whole genome shotgun (WGS) entry which is preliminary data.</text>
</comment>
<evidence type="ECO:0000313" key="2">
    <source>
        <dbReference type="Proteomes" id="UP000597444"/>
    </source>
</evidence>
<organism evidence="1 2">
    <name type="scientific">Reticulibacter mediterranei</name>
    <dbReference type="NCBI Taxonomy" id="2778369"/>
    <lineage>
        <taxon>Bacteria</taxon>
        <taxon>Bacillati</taxon>
        <taxon>Chloroflexota</taxon>
        <taxon>Ktedonobacteria</taxon>
        <taxon>Ktedonobacterales</taxon>
        <taxon>Reticulibacteraceae</taxon>
        <taxon>Reticulibacter</taxon>
    </lineage>
</organism>
<accession>A0A8J3J408</accession>
<gene>
    <name evidence="1" type="ORF">KSF_103740</name>
</gene>
<sequence length="72" mass="8216">MGSVRTENTGANQKIIWQLAYRFFVLSTQKYNVEVFQALSKQITLLRERKTLGQGRTASKELAHFLKSSAKP</sequence>
<dbReference type="Proteomes" id="UP000597444">
    <property type="component" value="Unassembled WGS sequence"/>
</dbReference>
<keyword evidence="2" id="KW-1185">Reference proteome</keyword>
<evidence type="ECO:0000313" key="1">
    <source>
        <dbReference type="EMBL" id="GHP00327.1"/>
    </source>
</evidence>
<protein>
    <submittedName>
        <fullName evidence="1">Uncharacterized protein</fullName>
    </submittedName>
</protein>
<name>A0A8J3J408_9CHLR</name>
<dbReference type="EMBL" id="BNJK01000002">
    <property type="protein sequence ID" value="GHP00327.1"/>
    <property type="molecule type" value="Genomic_DNA"/>
</dbReference>
<reference evidence="1" key="1">
    <citation type="submission" date="2020-10" db="EMBL/GenBank/DDBJ databases">
        <title>Taxonomic study of unclassified bacteria belonging to the class Ktedonobacteria.</title>
        <authorList>
            <person name="Yabe S."/>
            <person name="Wang C.M."/>
            <person name="Zheng Y."/>
            <person name="Sakai Y."/>
            <person name="Cavaletti L."/>
            <person name="Monciardini P."/>
            <person name="Donadio S."/>
        </authorList>
    </citation>
    <scope>NUCLEOTIDE SEQUENCE</scope>
    <source>
        <strain evidence="1">ID150040</strain>
    </source>
</reference>
<dbReference type="AlphaFoldDB" id="A0A8J3J408"/>
<proteinExistence type="predicted"/>